<gene>
    <name evidence="2" type="ORF">SAMN05216490_1478</name>
</gene>
<reference evidence="2 3" key="1">
    <citation type="submission" date="2016-10" db="EMBL/GenBank/DDBJ databases">
        <authorList>
            <person name="de Groot N.N."/>
        </authorList>
    </citation>
    <scope>NUCLEOTIDE SEQUENCE [LARGE SCALE GENOMIC DNA]</scope>
    <source>
        <strain evidence="2 3">MP1X4</strain>
    </source>
</reference>
<organism evidence="2 3">
    <name type="scientific">Mucilaginibacter mallensis</name>
    <dbReference type="NCBI Taxonomy" id="652787"/>
    <lineage>
        <taxon>Bacteria</taxon>
        <taxon>Pseudomonadati</taxon>
        <taxon>Bacteroidota</taxon>
        <taxon>Sphingobacteriia</taxon>
        <taxon>Sphingobacteriales</taxon>
        <taxon>Sphingobacteriaceae</taxon>
        <taxon>Mucilaginibacter</taxon>
    </lineage>
</organism>
<protein>
    <submittedName>
        <fullName evidence="2">Uncharacterized protein</fullName>
    </submittedName>
</protein>
<dbReference type="AlphaFoldDB" id="A0A1H1TMI0"/>
<accession>A0A1H1TMI0</accession>
<dbReference type="PROSITE" id="PS51257">
    <property type="entry name" value="PROKAR_LIPOPROTEIN"/>
    <property type="match status" value="1"/>
</dbReference>
<evidence type="ECO:0000313" key="2">
    <source>
        <dbReference type="EMBL" id="SDS61473.1"/>
    </source>
</evidence>
<feature type="signal peptide" evidence="1">
    <location>
        <begin position="1"/>
        <end position="26"/>
    </location>
</feature>
<evidence type="ECO:0000256" key="1">
    <source>
        <dbReference type="SAM" id="SignalP"/>
    </source>
</evidence>
<dbReference type="EMBL" id="LT629740">
    <property type="protein sequence ID" value="SDS61473.1"/>
    <property type="molecule type" value="Genomic_DNA"/>
</dbReference>
<dbReference type="Proteomes" id="UP000199679">
    <property type="component" value="Chromosome I"/>
</dbReference>
<name>A0A1H1TMI0_MUCMA</name>
<dbReference type="OrthoDB" id="794757at2"/>
<dbReference type="RefSeq" id="WP_091370794.1">
    <property type="nucleotide sequence ID" value="NZ_LT629740.1"/>
</dbReference>
<proteinExistence type="predicted"/>
<keyword evidence="3" id="KW-1185">Reference proteome</keyword>
<evidence type="ECO:0000313" key="3">
    <source>
        <dbReference type="Proteomes" id="UP000199679"/>
    </source>
</evidence>
<sequence>MYWYKSKTRFAVALAAVIFTIACLSACKPAIKETGAQLKYFDIKGYFEKDSARLSKLNPLVFKTVVHNGVSESKKVHIANWGAELNFFKSSDINRPAWRDSYTIEADSNILIYRAKDIDLKTREIVIKLDKGKVKWILIGNYTKNLLYTTREKLSYFPDSLYMVEKMQAVRVIGINNYKITGAFTQ</sequence>
<feature type="chain" id="PRO_5009261264" evidence="1">
    <location>
        <begin position="27"/>
        <end position="186"/>
    </location>
</feature>
<dbReference type="STRING" id="652787.SAMN05216490_1478"/>
<keyword evidence="1" id="KW-0732">Signal</keyword>